<dbReference type="RefSeq" id="WP_187304002.1">
    <property type="nucleotide sequence ID" value="NZ_CBCTON010000016.1"/>
</dbReference>
<dbReference type="Gene3D" id="1.10.8.10">
    <property type="entry name" value="DNA helicase RuvA subunit, C-terminal domain"/>
    <property type="match status" value="1"/>
</dbReference>
<sequence length="201" mass="22376">MNHLEKVEKLRQRADVSYEEAKEALESCDWDILDALILLESQGKVKAPASGEAAGTSVSSEHRGHFGESDASASGEQAQEEPTHALAVCETKEEENKKGQSGFFAKLGRAIQYLVAKGCENSLVIKRHGQVQFELPVIAFIILLILFFWVVVPLMFVSLFFDFSYNFKGAELGKESINRTMDQATEAVNNFKSEINKEDKN</sequence>
<evidence type="ECO:0000256" key="2">
    <source>
        <dbReference type="SAM" id="MobiDB-lite"/>
    </source>
</evidence>
<proteinExistence type="predicted"/>
<name>A0A923SRP6_9FIRM</name>
<dbReference type="InterPro" id="IPR009060">
    <property type="entry name" value="UBA-like_sf"/>
</dbReference>
<evidence type="ECO:0000313" key="4">
    <source>
        <dbReference type="EMBL" id="MBC6680907.1"/>
    </source>
</evidence>
<keyword evidence="3" id="KW-0812">Transmembrane</keyword>
<protein>
    <submittedName>
        <fullName evidence="4">DUF4342 domain-containing protein</fullName>
    </submittedName>
</protein>
<feature type="coiled-coil region" evidence="1">
    <location>
        <begin position="174"/>
        <end position="201"/>
    </location>
</feature>
<dbReference type="Proteomes" id="UP000602647">
    <property type="component" value="Unassembled WGS sequence"/>
</dbReference>
<keyword evidence="5" id="KW-1185">Reference proteome</keyword>
<gene>
    <name evidence="4" type="ORF">H9L42_13860</name>
</gene>
<keyword evidence="1" id="KW-0175">Coiled coil</keyword>
<dbReference type="EMBL" id="JACRYT010000021">
    <property type="protein sequence ID" value="MBC6680907.1"/>
    <property type="molecule type" value="Genomic_DNA"/>
</dbReference>
<evidence type="ECO:0000256" key="3">
    <source>
        <dbReference type="SAM" id="Phobius"/>
    </source>
</evidence>
<keyword evidence="3" id="KW-1133">Transmembrane helix</keyword>
<dbReference type="CDD" id="cd14360">
    <property type="entry name" value="UBA_NAC_like_bac"/>
    <property type="match status" value="1"/>
</dbReference>
<feature type="transmembrane region" description="Helical" evidence="3">
    <location>
        <begin position="135"/>
        <end position="161"/>
    </location>
</feature>
<accession>A0A923SRP6</accession>
<keyword evidence="3" id="KW-0472">Membrane</keyword>
<dbReference type="SUPFAM" id="SSF46934">
    <property type="entry name" value="UBA-like"/>
    <property type="match status" value="1"/>
</dbReference>
<comment type="caution">
    <text evidence="4">The sequence shown here is derived from an EMBL/GenBank/DDBJ whole genome shotgun (WGS) entry which is preliminary data.</text>
</comment>
<feature type="region of interest" description="Disordered" evidence="2">
    <location>
        <begin position="49"/>
        <end position="83"/>
    </location>
</feature>
<evidence type="ECO:0000256" key="1">
    <source>
        <dbReference type="SAM" id="Coils"/>
    </source>
</evidence>
<dbReference type="AlphaFoldDB" id="A0A923SRP6"/>
<organism evidence="4 5">
    <name type="scientific">Zhenpiania hominis</name>
    <dbReference type="NCBI Taxonomy" id="2763644"/>
    <lineage>
        <taxon>Bacteria</taxon>
        <taxon>Bacillati</taxon>
        <taxon>Bacillota</taxon>
        <taxon>Clostridia</taxon>
        <taxon>Peptostreptococcales</taxon>
        <taxon>Anaerovoracaceae</taxon>
        <taxon>Zhenpiania</taxon>
    </lineage>
</organism>
<evidence type="ECO:0000313" key="5">
    <source>
        <dbReference type="Proteomes" id="UP000602647"/>
    </source>
</evidence>
<reference evidence="4" key="1">
    <citation type="submission" date="2020-08" db="EMBL/GenBank/DDBJ databases">
        <title>Genome public.</title>
        <authorList>
            <person name="Liu C."/>
            <person name="Sun Q."/>
        </authorList>
    </citation>
    <scope>NUCLEOTIDE SEQUENCE</scope>
    <source>
        <strain evidence="4">BX12</strain>
    </source>
</reference>